<reference evidence="1 3" key="1">
    <citation type="submission" date="2023-01" db="EMBL/GenBank/DDBJ databases">
        <title>Genome-based reclassification of Anoxybacillus geothermalis as a later heterotypic synonym of Anoxybacillus rupiensis.</title>
        <authorList>
            <person name="Inan Bektas K."/>
            <person name="Canakci S."/>
            <person name="Belduz A.A."/>
            <person name="Guler H.H."/>
        </authorList>
    </citation>
    <scope>NUCLEOTIDE SEQUENCE [LARGE SCALE GENOMIC DNA]</scope>
    <source>
        <strain evidence="1 3">DSM 17127</strain>
    </source>
</reference>
<evidence type="ECO:0000313" key="2">
    <source>
        <dbReference type="EMBL" id="MED5052717.1"/>
    </source>
</evidence>
<protein>
    <submittedName>
        <fullName evidence="2">DUF2521 family protein</fullName>
    </submittedName>
</protein>
<dbReference type="AlphaFoldDB" id="A0ABD5IWJ2"/>
<dbReference type="EMBL" id="JAQOTG010000018">
    <property type="protein sequence ID" value="MDE8565188.1"/>
    <property type="molecule type" value="Genomic_DNA"/>
</dbReference>
<dbReference type="InterPro" id="IPR019667">
    <property type="entry name" value="Uncharacterised_YbaK"/>
</dbReference>
<keyword evidence="3" id="KW-1185">Reference proteome</keyword>
<dbReference type="Proteomes" id="UP001339962">
    <property type="component" value="Unassembled WGS sequence"/>
</dbReference>
<evidence type="ECO:0000313" key="3">
    <source>
        <dbReference type="Proteomes" id="UP001213979"/>
    </source>
</evidence>
<evidence type="ECO:0000313" key="1">
    <source>
        <dbReference type="EMBL" id="MDE8565188.1"/>
    </source>
</evidence>
<dbReference type="Pfam" id="PF10730">
    <property type="entry name" value="DUF2521"/>
    <property type="match status" value="1"/>
</dbReference>
<reference evidence="2 4" key="2">
    <citation type="submission" date="2023-03" db="EMBL/GenBank/DDBJ databases">
        <title>Bacillus Genome Sequencing.</title>
        <authorList>
            <person name="Dunlap C."/>
        </authorList>
    </citation>
    <scope>NUCLEOTIDE SEQUENCE [LARGE SCALE GENOMIC DNA]</scope>
    <source>
        <strain evidence="2 4">NRS-38</strain>
    </source>
</reference>
<sequence>MSVITSFKEKKREKEIKYERKMLRELSLEKLQKQASESFRPFFQGKSTFPSAVEDGCIDMAIEAYLLGASYSRFGYYGEPIELVKKRSQHEEKYLTDALFDFLCFWTDLNDIHIGEPLYYTCEGYISSWWTEGFEKGKKRWRLKLR</sequence>
<gene>
    <name evidence="2" type="ORF">P9850_12935</name>
    <name evidence="1" type="ORF">PNH38_15120</name>
</gene>
<accession>A0ABD5IWJ2</accession>
<comment type="caution">
    <text evidence="2">The sequence shown here is derived from an EMBL/GenBank/DDBJ whole genome shotgun (WGS) entry which is preliminary data.</text>
</comment>
<organism evidence="2 4">
    <name type="scientific">Anoxybacteroides rupiense</name>
    <dbReference type="NCBI Taxonomy" id="311460"/>
    <lineage>
        <taxon>Bacteria</taxon>
        <taxon>Bacillati</taxon>
        <taxon>Bacillota</taxon>
        <taxon>Bacilli</taxon>
        <taxon>Bacillales</taxon>
        <taxon>Anoxybacillaceae</taxon>
        <taxon>Anoxybacteroides</taxon>
    </lineage>
</organism>
<dbReference type="EMBL" id="JARTLI010000031">
    <property type="protein sequence ID" value="MED5052717.1"/>
    <property type="molecule type" value="Genomic_DNA"/>
</dbReference>
<dbReference type="RefSeq" id="WP_044744916.1">
    <property type="nucleotide sequence ID" value="NZ_JACIDF010000013.1"/>
</dbReference>
<name>A0ABD5IWJ2_9BACL</name>
<evidence type="ECO:0000313" key="4">
    <source>
        <dbReference type="Proteomes" id="UP001339962"/>
    </source>
</evidence>
<dbReference type="Proteomes" id="UP001213979">
    <property type="component" value="Unassembled WGS sequence"/>
</dbReference>
<proteinExistence type="predicted"/>